<gene>
    <name evidence="1" type="ORF">SV7mr_18280</name>
</gene>
<sequence>MQIAPNIIDVKRMTSHGLEFQFFSQCGKCFVEHRISFSQIVHQVSGFIEWIVFLGETLFACPRPPSLQWILAESWLAIALFVWQSVQTLKQLFHLFFANGVIEDRKLVDATFP</sequence>
<evidence type="ECO:0000313" key="2">
    <source>
        <dbReference type="Proteomes" id="UP000315003"/>
    </source>
</evidence>
<reference evidence="1 2" key="1">
    <citation type="submission" date="2019-02" db="EMBL/GenBank/DDBJ databases">
        <title>Deep-cultivation of Planctomycetes and their phenomic and genomic characterization uncovers novel biology.</title>
        <authorList>
            <person name="Wiegand S."/>
            <person name="Jogler M."/>
            <person name="Boedeker C."/>
            <person name="Pinto D."/>
            <person name="Vollmers J."/>
            <person name="Rivas-Marin E."/>
            <person name="Kohn T."/>
            <person name="Peeters S.H."/>
            <person name="Heuer A."/>
            <person name="Rast P."/>
            <person name="Oberbeckmann S."/>
            <person name="Bunk B."/>
            <person name="Jeske O."/>
            <person name="Meyerdierks A."/>
            <person name="Storesund J.E."/>
            <person name="Kallscheuer N."/>
            <person name="Luecker S."/>
            <person name="Lage O.M."/>
            <person name="Pohl T."/>
            <person name="Merkel B.J."/>
            <person name="Hornburger P."/>
            <person name="Mueller R.-W."/>
            <person name="Bruemmer F."/>
            <person name="Labrenz M."/>
            <person name="Spormann A.M."/>
            <person name="Op den Camp H."/>
            <person name="Overmann J."/>
            <person name="Amann R."/>
            <person name="Jetten M.S.M."/>
            <person name="Mascher T."/>
            <person name="Medema M.H."/>
            <person name="Devos D.P."/>
            <person name="Kaster A.-K."/>
            <person name="Ovreas L."/>
            <person name="Rohde M."/>
            <person name="Galperin M.Y."/>
            <person name="Jogler C."/>
        </authorList>
    </citation>
    <scope>NUCLEOTIDE SEQUENCE [LARGE SCALE GENOMIC DNA]</scope>
    <source>
        <strain evidence="1 2">SV_7m_r</strain>
    </source>
</reference>
<organism evidence="1 2">
    <name type="scientific">Stieleria bergensis</name>
    <dbReference type="NCBI Taxonomy" id="2528025"/>
    <lineage>
        <taxon>Bacteria</taxon>
        <taxon>Pseudomonadati</taxon>
        <taxon>Planctomycetota</taxon>
        <taxon>Planctomycetia</taxon>
        <taxon>Pirellulales</taxon>
        <taxon>Pirellulaceae</taxon>
        <taxon>Stieleria</taxon>
    </lineage>
</organism>
<proteinExistence type="predicted"/>
<evidence type="ECO:0000313" key="1">
    <source>
        <dbReference type="EMBL" id="QDT59321.1"/>
    </source>
</evidence>
<accession>A0A517ST68</accession>
<dbReference type="EMBL" id="CP036272">
    <property type="protein sequence ID" value="QDT59321.1"/>
    <property type="molecule type" value="Genomic_DNA"/>
</dbReference>
<keyword evidence="2" id="KW-1185">Reference proteome</keyword>
<protein>
    <submittedName>
        <fullName evidence="1">Uncharacterized protein</fullName>
    </submittedName>
</protein>
<name>A0A517ST68_9BACT</name>
<dbReference type="Proteomes" id="UP000315003">
    <property type="component" value="Chromosome"/>
</dbReference>
<dbReference type="AlphaFoldDB" id="A0A517ST68"/>